<proteinExistence type="predicted"/>
<organism evidence="1">
    <name type="scientific">Arundo donax</name>
    <name type="common">Giant reed</name>
    <name type="synonym">Donax arundinaceus</name>
    <dbReference type="NCBI Taxonomy" id="35708"/>
    <lineage>
        <taxon>Eukaryota</taxon>
        <taxon>Viridiplantae</taxon>
        <taxon>Streptophyta</taxon>
        <taxon>Embryophyta</taxon>
        <taxon>Tracheophyta</taxon>
        <taxon>Spermatophyta</taxon>
        <taxon>Magnoliopsida</taxon>
        <taxon>Liliopsida</taxon>
        <taxon>Poales</taxon>
        <taxon>Poaceae</taxon>
        <taxon>PACMAD clade</taxon>
        <taxon>Arundinoideae</taxon>
        <taxon>Arundineae</taxon>
        <taxon>Arundo</taxon>
    </lineage>
</organism>
<dbReference type="EMBL" id="GBRH01190500">
    <property type="protein sequence ID" value="JAE07396.1"/>
    <property type="molecule type" value="Transcribed_RNA"/>
</dbReference>
<reference evidence="1" key="1">
    <citation type="submission" date="2014-09" db="EMBL/GenBank/DDBJ databases">
        <authorList>
            <person name="Magalhaes I.L.F."/>
            <person name="Oliveira U."/>
            <person name="Santos F.R."/>
            <person name="Vidigal T.H.D.A."/>
            <person name="Brescovit A.D."/>
            <person name="Santos A.J."/>
        </authorList>
    </citation>
    <scope>NUCLEOTIDE SEQUENCE</scope>
    <source>
        <tissue evidence="1">Shoot tissue taken approximately 20 cm above the soil surface</tissue>
    </source>
</reference>
<reference evidence="1" key="2">
    <citation type="journal article" date="2015" name="Data Brief">
        <title>Shoot transcriptome of the giant reed, Arundo donax.</title>
        <authorList>
            <person name="Barrero R.A."/>
            <person name="Guerrero F.D."/>
            <person name="Moolhuijzen P."/>
            <person name="Goolsby J.A."/>
            <person name="Tidwell J."/>
            <person name="Bellgard S.E."/>
            <person name="Bellgard M.I."/>
        </authorList>
    </citation>
    <scope>NUCLEOTIDE SEQUENCE</scope>
    <source>
        <tissue evidence="1">Shoot tissue taken approximately 20 cm above the soil surface</tissue>
    </source>
</reference>
<name>A0A0A9FB69_ARUDO</name>
<sequence length="63" mass="6835">MGSCMQCGAVDVIRGGSQSSLGWRPSGSACTKEECMWCRSAQSNKAKRVQEHESSLKLTKRNG</sequence>
<accession>A0A0A9FB69</accession>
<protein>
    <submittedName>
        <fullName evidence="1">Uncharacterized protein</fullName>
    </submittedName>
</protein>
<dbReference type="AlphaFoldDB" id="A0A0A9FB69"/>
<evidence type="ECO:0000313" key="1">
    <source>
        <dbReference type="EMBL" id="JAE07396.1"/>
    </source>
</evidence>